<dbReference type="PANTHER" id="PTHR43297:SF2">
    <property type="entry name" value="DIPEPTIDE TRANSPORT ATP-BINDING PROTEIN DPPD"/>
    <property type="match status" value="1"/>
</dbReference>
<dbReference type="PROSITE" id="PS50893">
    <property type="entry name" value="ABC_TRANSPORTER_2"/>
    <property type="match status" value="2"/>
</dbReference>
<evidence type="ECO:0000256" key="3">
    <source>
        <dbReference type="ARBA" id="ARBA00022448"/>
    </source>
</evidence>
<reference evidence="9" key="1">
    <citation type="submission" date="2007-02" db="EMBL/GenBank/DDBJ databases">
        <title>Complete sequence of Mycobacterium sp. JLS.</title>
        <authorList>
            <consortium name="US DOE Joint Genome Institute"/>
            <person name="Copeland A."/>
            <person name="Lucas S."/>
            <person name="Lapidus A."/>
            <person name="Barry K."/>
            <person name="Detter J.C."/>
            <person name="Glavina del Rio T."/>
            <person name="Hammon N."/>
            <person name="Israni S."/>
            <person name="Dalin E."/>
            <person name="Tice H."/>
            <person name="Pitluck S."/>
            <person name="Chain P."/>
            <person name="Malfatti S."/>
            <person name="Shin M."/>
            <person name="Vergez L."/>
            <person name="Schmutz J."/>
            <person name="Larimer F."/>
            <person name="Land M."/>
            <person name="Hauser L."/>
            <person name="Kyrpides N."/>
            <person name="Mikhailova N."/>
            <person name="Miller C.D."/>
            <person name="Anderson A.J."/>
            <person name="Sims R.C."/>
            <person name="Richardson P."/>
        </authorList>
    </citation>
    <scope>NUCLEOTIDE SEQUENCE [LARGE SCALE GENOMIC DNA]</scope>
    <source>
        <strain evidence="9">JLS</strain>
    </source>
</reference>
<organism evidence="9">
    <name type="scientific">Mycobacterium sp. (strain JLS)</name>
    <dbReference type="NCBI Taxonomy" id="164757"/>
    <lineage>
        <taxon>Bacteria</taxon>
        <taxon>Bacillati</taxon>
        <taxon>Actinomycetota</taxon>
        <taxon>Actinomycetes</taxon>
        <taxon>Mycobacteriales</taxon>
        <taxon>Mycobacteriaceae</taxon>
        <taxon>Mycobacterium</taxon>
    </lineage>
</organism>
<dbReference type="InterPro" id="IPR003439">
    <property type="entry name" value="ABC_transporter-like_ATP-bd"/>
</dbReference>
<dbReference type="AlphaFoldDB" id="A0A5Q5CJT1"/>
<dbReference type="InterPro" id="IPR017871">
    <property type="entry name" value="ABC_transporter-like_CS"/>
</dbReference>
<evidence type="ECO:0000256" key="4">
    <source>
        <dbReference type="ARBA" id="ARBA00022475"/>
    </source>
</evidence>
<name>A0A5Q5CJT1_MYCSJ</name>
<dbReference type="NCBIfam" id="TIGR01727">
    <property type="entry name" value="oligo_HPY"/>
    <property type="match status" value="1"/>
</dbReference>
<dbReference type="PANTHER" id="PTHR43297">
    <property type="entry name" value="OLIGOPEPTIDE TRANSPORT ATP-BINDING PROTEIN APPD"/>
    <property type="match status" value="1"/>
</dbReference>
<feature type="domain" description="ABC transporter" evidence="8">
    <location>
        <begin position="350"/>
        <end position="600"/>
    </location>
</feature>
<keyword evidence="7" id="KW-0472">Membrane</keyword>
<keyword evidence="6" id="KW-0067">ATP-binding</keyword>
<dbReference type="GO" id="GO:0015833">
    <property type="term" value="P:peptide transport"/>
    <property type="evidence" value="ECO:0007669"/>
    <property type="project" value="InterPro"/>
</dbReference>
<dbReference type="InterPro" id="IPR013563">
    <property type="entry name" value="Oligopep_ABC_C"/>
</dbReference>
<dbReference type="CDD" id="cd03257">
    <property type="entry name" value="ABC_NikE_OppD_transporters"/>
    <property type="match status" value="2"/>
</dbReference>
<dbReference type="NCBIfam" id="NF008453">
    <property type="entry name" value="PRK11308.1"/>
    <property type="match status" value="2"/>
</dbReference>
<dbReference type="PROSITE" id="PS00211">
    <property type="entry name" value="ABC_TRANSPORTER_1"/>
    <property type="match status" value="2"/>
</dbReference>
<keyword evidence="4" id="KW-1003">Cell membrane</keyword>
<dbReference type="GO" id="GO:0016887">
    <property type="term" value="F:ATP hydrolysis activity"/>
    <property type="evidence" value="ECO:0007669"/>
    <property type="project" value="InterPro"/>
</dbReference>
<dbReference type="SMART" id="SM00382">
    <property type="entry name" value="AAA"/>
    <property type="match status" value="2"/>
</dbReference>
<dbReference type="GO" id="GO:0005886">
    <property type="term" value="C:plasma membrane"/>
    <property type="evidence" value="ECO:0007669"/>
    <property type="project" value="UniProtKB-SubCell"/>
</dbReference>
<dbReference type="GO" id="GO:0005524">
    <property type="term" value="F:ATP binding"/>
    <property type="evidence" value="ECO:0007669"/>
    <property type="project" value="UniProtKB-KW"/>
</dbReference>
<dbReference type="Pfam" id="PF08352">
    <property type="entry name" value="oligo_HPY"/>
    <property type="match status" value="2"/>
</dbReference>
<feature type="domain" description="ABC transporter" evidence="8">
    <location>
        <begin position="4"/>
        <end position="254"/>
    </location>
</feature>
<keyword evidence="5" id="KW-0547">Nucleotide-binding</keyword>
<dbReference type="KEGG" id="mjl:Mjls_3945"/>
<dbReference type="InterPro" id="IPR003593">
    <property type="entry name" value="AAA+_ATPase"/>
</dbReference>
<gene>
    <name evidence="9" type="ordered locus">Mjls_3945</name>
</gene>
<dbReference type="FunFam" id="3.40.50.300:FF:001659">
    <property type="entry name" value="Peptide ABC transporter ATP-binding protein"/>
    <property type="match status" value="1"/>
</dbReference>
<protein>
    <submittedName>
        <fullName evidence="9">Oligopeptide/dipeptide ABC transporter, ATPase subunit</fullName>
    </submittedName>
</protein>
<keyword evidence="3" id="KW-0813">Transport</keyword>
<dbReference type="NCBIfam" id="NF007739">
    <property type="entry name" value="PRK10419.1"/>
    <property type="match status" value="2"/>
</dbReference>
<evidence type="ECO:0000256" key="5">
    <source>
        <dbReference type="ARBA" id="ARBA00022741"/>
    </source>
</evidence>
<evidence type="ECO:0000256" key="7">
    <source>
        <dbReference type="ARBA" id="ARBA00023136"/>
    </source>
</evidence>
<dbReference type="EMBL" id="CP000580">
    <property type="protein sequence ID" value="ABN99720.1"/>
    <property type="molecule type" value="Genomic_DNA"/>
</dbReference>
<evidence type="ECO:0000256" key="1">
    <source>
        <dbReference type="ARBA" id="ARBA00004202"/>
    </source>
</evidence>
<dbReference type="InterPro" id="IPR050388">
    <property type="entry name" value="ABC_Ni/Peptide_Import"/>
</dbReference>
<sequence length="611" mass="65321">MSLLEVSGLTVTFATDTERVAAVRGLDYRLDAGEVVALVGESGAGKSAGAMAVAGLLPEHAEVAGSVRLDGTELLGLSDAEMSKIRGRRIGTVFQDPMSALTPVYTVGDQIAEALRVHNRDLDRRAARTRAVELLELVGIAQPERRARAFPHELSGGERQRVVIAIAIANDPDLLICDEPTTALDVTVQAQILEVLRTARDVTGAGVLIITHDLGVVAEFADRALVMYAGRAVEIASVSELYTERRMPYTVGLLGSVPRLDARQGERLVPIPGAPPSLAALPPGCPFAPRCPLAIDECRAAEPELIEVAPGHLAACIRTEHVAGRSAAEVYGVSTAAAASPPSADDPVVLKVSDLVKTYTLTKGTVFRRRIGEVRAVDGISFELQQGRTLGIVGESGSGKSTTLHQILELEPPQGGSIEVLGEDVAALDTRARRALRGDLQVVFQDPVASLDPRLPVFEVLAEPLQANNFDKARIDERVAELLGIVGLRREDASRYPAEFSGGQKQRIGIARALATQPKILALDEPVSALDVSIQAGIINLLLDLQERFGLSYLFVSHDLSVVRHLAHRVAVMHKGAIVEQGDGDRVFTAPQHDYTRRLLAAVPQPSVPQR</sequence>
<comment type="similarity">
    <text evidence="2">Belongs to the ABC transporter superfamily.</text>
</comment>
<evidence type="ECO:0000313" key="9">
    <source>
        <dbReference type="EMBL" id="ABN99720.1"/>
    </source>
</evidence>
<dbReference type="InterPro" id="IPR027417">
    <property type="entry name" value="P-loop_NTPase"/>
</dbReference>
<evidence type="ECO:0000256" key="2">
    <source>
        <dbReference type="ARBA" id="ARBA00005417"/>
    </source>
</evidence>
<proteinExistence type="inferred from homology"/>
<dbReference type="SUPFAM" id="SSF52540">
    <property type="entry name" value="P-loop containing nucleoside triphosphate hydrolases"/>
    <property type="match status" value="2"/>
</dbReference>
<dbReference type="Gene3D" id="3.40.50.300">
    <property type="entry name" value="P-loop containing nucleotide triphosphate hydrolases"/>
    <property type="match status" value="2"/>
</dbReference>
<evidence type="ECO:0000259" key="8">
    <source>
        <dbReference type="PROSITE" id="PS50893"/>
    </source>
</evidence>
<dbReference type="Pfam" id="PF00005">
    <property type="entry name" value="ABC_tran"/>
    <property type="match status" value="2"/>
</dbReference>
<comment type="subcellular location">
    <subcellularLocation>
        <location evidence="1">Cell membrane</location>
        <topology evidence="1">Peripheral membrane protein</topology>
    </subcellularLocation>
</comment>
<evidence type="ECO:0000256" key="6">
    <source>
        <dbReference type="ARBA" id="ARBA00022840"/>
    </source>
</evidence>
<accession>A0A5Q5CJT1</accession>